<organism evidence="2 3">
    <name type="scientific">Hibiscus sabdariffa</name>
    <name type="common">roselle</name>
    <dbReference type="NCBI Taxonomy" id="183260"/>
    <lineage>
        <taxon>Eukaryota</taxon>
        <taxon>Viridiplantae</taxon>
        <taxon>Streptophyta</taxon>
        <taxon>Embryophyta</taxon>
        <taxon>Tracheophyta</taxon>
        <taxon>Spermatophyta</taxon>
        <taxon>Magnoliopsida</taxon>
        <taxon>eudicotyledons</taxon>
        <taxon>Gunneridae</taxon>
        <taxon>Pentapetalae</taxon>
        <taxon>rosids</taxon>
        <taxon>malvids</taxon>
        <taxon>Malvales</taxon>
        <taxon>Malvaceae</taxon>
        <taxon>Malvoideae</taxon>
        <taxon>Hibiscus</taxon>
    </lineage>
</organism>
<evidence type="ECO:0000313" key="3">
    <source>
        <dbReference type="Proteomes" id="UP001472677"/>
    </source>
</evidence>
<protein>
    <submittedName>
        <fullName evidence="2">Uncharacterized protein</fullName>
    </submittedName>
</protein>
<proteinExistence type="predicted"/>
<comment type="caution">
    <text evidence="2">The sequence shown here is derived from an EMBL/GenBank/DDBJ whole genome shotgun (WGS) entry which is preliminary data.</text>
</comment>
<gene>
    <name evidence="2" type="ORF">V6N12_036027</name>
</gene>
<name>A0ABR2EPF1_9ROSI</name>
<reference evidence="2 3" key="1">
    <citation type="journal article" date="2024" name="G3 (Bethesda)">
        <title>Genome assembly of Hibiscus sabdariffa L. provides insights into metabolisms of medicinal natural products.</title>
        <authorList>
            <person name="Kim T."/>
        </authorList>
    </citation>
    <scope>NUCLEOTIDE SEQUENCE [LARGE SCALE GENOMIC DNA]</scope>
    <source>
        <strain evidence="2">TK-2024</strain>
        <tissue evidence="2">Old leaves</tissue>
    </source>
</reference>
<dbReference type="EMBL" id="JBBPBM010000011">
    <property type="protein sequence ID" value="KAK8563892.1"/>
    <property type="molecule type" value="Genomic_DNA"/>
</dbReference>
<accession>A0ABR2EPF1</accession>
<evidence type="ECO:0000256" key="1">
    <source>
        <dbReference type="SAM" id="MobiDB-lite"/>
    </source>
</evidence>
<sequence length="99" mass="11494">MMDVKPDSSRGHGLQLRLGTGNSREWHVKNPSVPMYEHTKEKTINDFKMKDVKPDSSGGQRIGLVIENFKRSEPGHKCRRQRSRLENDNVWLQNEGYQT</sequence>
<keyword evidence="3" id="KW-1185">Reference proteome</keyword>
<dbReference type="Proteomes" id="UP001472677">
    <property type="component" value="Unassembled WGS sequence"/>
</dbReference>
<evidence type="ECO:0000313" key="2">
    <source>
        <dbReference type="EMBL" id="KAK8563892.1"/>
    </source>
</evidence>
<feature type="region of interest" description="Disordered" evidence="1">
    <location>
        <begin position="1"/>
        <end position="28"/>
    </location>
</feature>
<feature type="compositionally biased region" description="Basic and acidic residues" evidence="1">
    <location>
        <begin position="1"/>
        <end position="10"/>
    </location>
</feature>